<dbReference type="Proteomes" id="UP000094801">
    <property type="component" value="Unassembled WGS sequence"/>
</dbReference>
<keyword evidence="3" id="KW-1185">Reference proteome</keyword>
<organism evidence="2 3">
    <name type="scientific">[Candida] arabinofermentans NRRL YB-2248</name>
    <dbReference type="NCBI Taxonomy" id="983967"/>
    <lineage>
        <taxon>Eukaryota</taxon>
        <taxon>Fungi</taxon>
        <taxon>Dikarya</taxon>
        <taxon>Ascomycota</taxon>
        <taxon>Saccharomycotina</taxon>
        <taxon>Pichiomycetes</taxon>
        <taxon>Pichiales</taxon>
        <taxon>Pichiaceae</taxon>
        <taxon>Ogataea</taxon>
        <taxon>Ogataea/Candida clade</taxon>
    </lineage>
</organism>
<evidence type="ECO:0000256" key="1">
    <source>
        <dbReference type="SAM" id="MobiDB-lite"/>
    </source>
</evidence>
<gene>
    <name evidence="2" type="ORF">CANARDRAFT_5766</name>
</gene>
<feature type="compositionally biased region" description="Low complexity" evidence="1">
    <location>
        <begin position="268"/>
        <end position="284"/>
    </location>
</feature>
<dbReference type="AlphaFoldDB" id="A0A1E4T634"/>
<feature type="region of interest" description="Disordered" evidence="1">
    <location>
        <begin position="526"/>
        <end position="553"/>
    </location>
</feature>
<sequence length="625" mass="70034">MDLYSDSESVISDFNDKDSLFISVKSEIDEDEFDEIFDDDNSAYYSQSSLNSIPISGMDEDYFYTYELEEKEHLRLANIKKTALTEVLIKRYNLNIIKLINTKQYIRGLDIENADFSPEIGLQDHLRPLHILSNLQVINSKLIDLSSKEKTSFVDSDFKYSLHRNHVDALNLKCRILNHFYAELNMEMQFEMNSESNYKNDATSNAKILRLIDSFSKLLQSYNFDTIGDSKSSMNKRPIKRNSISSNIPARSQPVYTPRQQQKKQPDASSPKASLLSSTKTSKPANKDKDKKKFSLFHSSSSTTGGQSSTGKKQKNQTHGKAPKEPNFPSSSVSFTSASTQTSKDNDEPQKYRYELEEVMGYDQTLDDLLDLVERLTLSSSAAMLRTEHSRSPTSTASISASSTSSSLSSSHKSTCSSAALSENSLQILEGEQVNADLDLENVSAIKSVNDQDINSIKSVSSQYTTKEEIDKESGADYEIDNRNRIVDISEIFNENEDEKKEDLGIDRKKKDVVKENEVEAIIQTGSSTTETVKDENHSKKENKSEIEAGNDTSDSLTLFQATTSINASTSSEATMQAIVAAGGIDKAVLTFINKSLLPFIMVDYQRFLEEYLAEVDKLIANVFI</sequence>
<feature type="compositionally biased region" description="Polar residues" evidence="1">
    <location>
        <begin position="242"/>
        <end position="260"/>
    </location>
</feature>
<dbReference type="EMBL" id="KV453848">
    <property type="protein sequence ID" value="ODV87213.1"/>
    <property type="molecule type" value="Genomic_DNA"/>
</dbReference>
<evidence type="ECO:0000313" key="3">
    <source>
        <dbReference type="Proteomes" id="UP000094801"/>
    </source>
</evidence>
<feature type="compositionally biased region" description="Low complexity" evidence="1">
    <location>
        <begin position="392"/>
        <end position="414"/>
    </location>
</feature>
<name>A0A1E4T634_9ASCO</name>
<feature type="compositionally biased region" description="Low complexity" evidence="1">
    <location>
        <begin position="296"/>
        <end position="311"/>
    </location>
</feature>
<feature type="region of interest" description="Disordered" evidence="1">
    <location>
        <begin position="385"/>
        <end position="414"/>
    </location>
</feature>
<accession>A0A1E4T634</accession>
<reference evidence="3" key="1">
    <citation type="submission" date="2016-04" db="EMBL/GenBank/DDBJ databases">
        <title>Comparative genomics of biotechnologically important yeasts.</title>
        <authorList>
            <consortium name="DOE Joint Genome Institute"/>
            <person name="Riley R."/>
            <person name="Haridas S."/>
            <person name="Wolfe K.H."/>
            <person name="Lopes M.R."/>
            <person name="Hittinger C.T."/>
            <person name="Goker M."/>
            <person name="Salamov A."/>
            <person name="Wisecaver J."/>
            <person name="Long T.M."/>
            <person name="Aerts A.L."/>
            <person name="Barry K."/>
            <person name="Choi C."/>
            <person name="Clum A."/>
            <person name="Coughlan A.Y."/>
            <person name="Deshpande S."/>
            <person name="Douglass A.P."/>
            <person name="Hanson S.J."/>
            <person name="Klenk H.-P."/>
            <person name="Labutti K."/>
            <person name="Lapidus A."/>
            <person name="Lindquist E."/>
            <person name="Lipzen A."/>
            <person name="Meier-Kolthoff J.P."/>
            <person name="Ohm R.A."/>
            <person name="Otillar R.P."/>
            <person name="Pangilinan J."/>
            <person name="Peng Y."/>
            <person name="Rokas A."/>
            <person name="Rosa C.A."/>
            <person name="Scheuner C."/>
            <person name="Sibirny A.A."/>
            <person name="Slot J.C."/>
            <person name="Stielow J.B."/>
            <person name="Sun H."/>
            <person name="Kurtzman C.P."/>
            <person name="Blackwell M."/>
            <person name="Grigoriev I.V."/>
            <person name="Jeffries T.W."/>
        </authorList>
    </citation>
    <scope>NUCLEOTIDE SEQUENCE [LARGE SCALE GENOMIC DNA]</scope>
    <source>
        <strain evidence="3">NRRL YB-2248</strain>
    </source>
</reference>
<proteinExistence type="predicted"/>
<feature type="compositionally biased region" description="Basic and acidic residues" evidence="1">
    <location>
        <begin position="532"/>
        <end position="547"/>
    </location>
</feature>
<evidence type="ECO:0000313" key="2">
    <source>
        <dbReference type="EMBL" id="ODV87213.1"/>
    </source>
</evidence>
<protein>
    <submittedName>
        <fullName evidence="2">Uncharacterized protein</fullName>
    </submittedName>
</protein>
<feature type="region of interest" description="Disordered" evidence="1">
    <location>
        <begin position="227"/>
        <end position="349"/>
    </location>
</feature>
<feature type="compositionally biased region" description="Low complexity" evidence="1">
    <location>
        <begin position="330"/>
        <end position="343"/>
    </location>
</feature>